<dbReference type="OrthoDB" id="5871291at2759"/>
<name>A0A016URF7_9BILA</name>
<accession>A0A016URF7</accession>
<organism evidence="1 2">
    <name type="scientific">Ancylostoma ceylanicum</name>
    <dbReference type="NCBI Taxonomy" id="53326"/>
    <lineage>
        <taxon>Eukaryota</taxon>
        <taxon>Metazoa</taxon>
        <taxon>Ecdysozoa</taxon>
        <taxon>Nematoda</taxon>
        <taxon>Chromadorea</taxon>
        <taxon>Rhabditida</taxon>
        <taxon>Rhabditina</taxon>
        <taxon>Rhabditomorpha</taxon>
        <taxon>Strongyloidea</taxon>
        <taxon>Ancylostomatidae</taxon>
        <taxon>Ancylostomatinae</taxon>
        <taxon>Ancylostoma</taxon>
    </lineage>
</organism>
<proteinExistence type="predicted"/>
<dbReference type="EMBL" id="JARK01001365">
    <property type="protein sequence ID" value="EYC17994.1"/>
    <property type="molecule type" value="Genomic_DNA"/>
</dbReference>
<reference evidence="2" key="1">
    <citation type="journal article" date="2015" name="Nat. Genet.">
        <title>The genome and transcriptome of the zoonotic hookworm Ancylostoma ceylanicum identify infection-specific gene families.</title>
        <authorList>
            <person name="Schwarz E.M."/>
            <person name="Hu Y."/>
            <person name="Antoshechkin I."/>
            <person name="Miller M.M."/>
            <person name="Sternberg P.W."/>
            <person name="Aroian R.V."/>
        </authorList>
    </citation>
    <scope>NUCLEOTIDE SEQUENCE</scope>
    <source>
        <strain evidence="2">HY135</strain>
    </source>
</reference>
<keyword evidence="2" id="KW-1185">Reference proteome</keyword>
<sequence>MEECSSSSDLDYLVEALRQLRNFESDVQRRLFSHSFLTFPKSARVVPVFWVSHVPVCTSEITHGKRVDMSTFALYLALNEMSTFI</sequence>
<comment type="caution">
    <text evidence="1">The sequence shown here is derived from an EMBL/GenBank/DDBJ whole genome shotgun (WGS) entry which is preliminary data.</text>
</comment>
<dbReference type="AlphaFoldDB" id="A0A016URF7"/>
<gene>
    <name evidence="1" type="primary">Acey_s0029.g1997</name>
    <name evidence="1" type="ORF">Y032_0029g1997</name>
</gene>
<evidence type="ECO:0000313" key="1">
    <source>
        <dbReference type="EMBL" id="EYC17994.1"/>
    </source>
</evidence>
<evidence type="ECO:0000313" key="2">
    <source>
        <dbReference type="Proteomes" id="UP000024635"/>
    </source>
</evidence>
<dbReference type="Proteomes" id="UP000024635">
    <property type="component" value="Unassembled WGS sequence"/>
</dbReference>
<protein>
    <submittedName>
        <fullName evidence="1">Uncharacterized protein</fullName>
    </submittedName>
</protein>